<reference evidence="2 3" key="1">
    <citation type="journal article" date="2013" name="Mar. Genomics">
        <title>Expression of sulfatases in Rhodopirellula baltica and the diversity of sulfatases in the genus Rhodopirellula.</title>
        <authorList>
            <person name="Wegner C.E."/>
            <person name="Richter-Heitmann T."/>
            <person name="Klindworth A."/>
            <person name="Klockow C."/>
            <person name="Richter M."/>
            <person name="Achstetter T."/>
            <person name="Glockner F.O."/>
            <person name="Harder J."/>
        </authorList>
    </citation>
    <scope>NUCLEOTIDE SEQUENCE [LARGE SCALE GENOMIC DNA]</scope>
    <source>
        <strain evidence="2 3">SM41</strain>
    </source>
</reference>
<keyword evidence="3" id="KW-1185">Reference proteome</keyword>
<proteinExistence type="inferred from homology"/>
<dbReference type="Proteomes" id="UP000011885">
    <property type="component" value="Unassembled WGS sequence"/>
</dbReference>
<evidence type="ECO:0000256" key="1">
    <source>
        <dbReference type="HAMAP-Rule" id="MF_00652"/>
    </source>
</evidence>
<evidence type="ECO:0000313" key="3">
    <source>
        <dbReference type="Proteomes" id="UP000011885"/>
    </source>
</evidence>
<dbReference type="GO" id="GO:0033194">
    <property type="term" value="P:response to hydroperoxide"/>
    <property type="evidence" value="ECO:0007669"/>
    <property type="project" value="TreeGrafter"/>
</dbReference>
<dbReference type="InterPro" id="IPR005583">
    <property type="entry name" value="YaaA"/>
</dbReference>
<organism evidence="2 3">
    <name type="scientific">Rhodopirellula sallentina SM41</name>
    <dbReference type="NCBI Taxonomy" id="1263870"/>
    <lineage>
        <taxon>Bacteria</taxon>
        <taxon>Pseudomonadati</taxon>
        <taxon>Planctomycetota</taxon>
        <taxon>Planctomycetia</taxon>
        <taxon>Pirellulales</taxon>
        <taxon>Pirellulaceae</taxon>
        <taxon>Rhodopirellula</taxon>
    </lineage>
</organism>
<gene>
    <name evidence="2" type="ORF">RSSM_04267</name>
</gene>
<dbReference type="Pfam" id="PF03883">
    <property type="entry name" value="H2O2_YaaD"/>
    <property type="match status" value="1"/>
</dbReference>
<dbReference type="AlphaFoldDB" id="M5U8U8"/>
<dbReference type="PANTHER" id="PTHR30283:SF4">
    <property type="entry name" value="PEROXIDE STRESS RESISTANCE PROTEIN YAAA"/>
    <property type="match status" value="1"/>
</dbReference>
<comment type="caution">
    <text evidence="2">The sequence shown here is derived from an EMBL/GenBank/DDBJ whole genome shotgun (WGS) entry which is preliminary data.</text>
</comment>
<dbReference type="NCBIfam" id="NF002542">
    <property type="entry name" value="PRK02101.1-3"/>
    <property type="match status" value="1"/>
</dbReference>
<dbReference type="OrthoDB" id="9777133at2"/>
<comment type="similarity">
    <text evidence="1">Belongs to the UPF0246 family.</text>
</comment>
<evidence type="ECO:0000313" key="2">
    <source>
        <dbReference type="EMBL" id="EMI54276.1"/>
    </source>
</evidence>
<sequence>MLILLSPAKTLDFETPSKIKKSTQPEWIDESVEIAGLLKQETPASLRDLMHVSESLAELNHARFQDWMAPHPKEGSQQAIFAFQGDVYQGLQAEKMTAKQIDVAQEHLRILSGLYGILRPLDRILPYRLEMGTSLPNSRGKDLYAYWREYVTKSVVEQLEKNQSRFLLNLASNEYFRCVDAKSLPTPVIAPAFKEMKNGKYKMITFFAKKARGTMASWVIRNRVKTKAKLIQFAEDDYCYREELSTETVPVFTRG</sequence>
<name>M5U8U8_9BACT</name>
<dbReference type="PATRIC" id="fig|1263870.3.peg.4513"/>
<dbReference type="HAMAP" id="MF_00652">
    <property type="entry name" value="UPF0246"/>
    <property type="match status" value="1"/>
</dbReference>
<protein>
    <recommendedName>
        <fullName evidence="1">UPF0246 protein RSSM_04267</fullName>
    </recommendedName>
</protein>
<dbReference type="PANTHER" id="PTHR30283">
    <property type="entry name" value="PEROXIDE STRESS RESPONSE PROTEIN YAAA"/>
    <property type="match status" value="1"/>
</dbReference>
<dbReference type="RefSeq" id="WP_008682591.1">
    <property type="nucleotide sequence ID" value="NZ_ANOH01000285.1"/>
</dbReference>
<accession>M5U8U8</accession>
<dbReference type="EMBL" id="ANOH01000285">
    <property type="protein sequence ID" value="EMI54276.1"/>
    <property type="molecule type" value="Genomic_DNA"/>
</dbReference>
<dbReference type="GO" id="GO:0005829">
    <property type="term" value="C:cytosol"/>
    <property type="evidence" value="ECO:0007669"/>
    <property type="project" value="TreeGrafter"/>
</dbReference>